<dbReference type="InterPro" id="IPR029229">
    <property type="entry name" value="Alkyl_sulf_C"/>
</dbReference>
<gene>
    <name evidence="8" type="ORF">TetV_149</name>
</gene>
<dbReference type="Gene3D" id="3.30.1050.10">
    <property type="entry name" value="SCP2 sterol-binding domain"/>
    <property type="match status" value="1"/>
</dbReference>
<dbReference type="GO" id="GO:0046872">
    <property type="term" value="F:metal ion binding"/>
    <property type="evidence" value="ECO:0007669"/>
    <property type="project" value="UniProtKB-KW"/>
</dbReference>
<evidence type="ECO:0000313" key="9">
    <source>
        <dbReference type="Proteomes" id="UP000244773"/>
    </source>
</evidence>
<dbReference type="InterPro" id="IPR038536">
    <property type="entry name" value="Alkyl/aryl-sulf_dimr_sf"/>
</dbReference>
<dbReference type="Gene3D" id="3.60.15.30">
    <property type="entry name" value="Metallo-beta-lactamase domain"/>
    <property type="match status" value="1"/>
</dbReference>
<keyword evidence="2" id="KW-0378">Hydrolase</keyword>
<accession>A0A2P0VMX1</accession>
<keyword evidence="9" id="KW-1185">Reference proteome</keyword>
<evidence type="ECO:0000256" key="5">
    <source>
        <dbReference type="ARBA" id="ARBA00034293"/>
    </source>
</evidence>
<dbReference type="SUPFAM" id="SSF55718">
    <property type="entry name" value="SCP-like"/>
    <property type="match status" value="1"/>
</dbReference>
<protein>
    <submittedName>
        <fullName evidence="8">Alkyl/aryl-sulfatase</fullName>
    </submittedName>
</protein>
<keyword evidence="3" id="KW-0862">Zinc</keyword>
<dbReference type="InterPro" id="IPR052195">
    <property type="entry name" value="Bact_Alkyl/Aryl-Sulfatase"/>
</dbReference>
<dbReference type="Pfam" id="PF00753">
    <property type="entry name" value="Lactamase_B"/>
    <property type="match status" value="1"/>
</dbReference>
<dbReference type="FunFam" id="3.60.15.30:FF:000001">
    <property type="entry name" value="Alkyl/aryl-sulfatase BDS1"/>
    <property type="match status" value="1"/>
</dbReference>
<dbReference type="InterPro" id="IPR044097">
    <property type="entry name" value="Bds1/SdsA1_MBL-fold"/>
</dbReference>
<dbReference type="Proteomes" id="UP000244773">
    <property type="component" value="Segment"/>
</dbReference>
<evidence type="ECO:0000256" key="1">
    <source>
        <dbReference type="ARBA" id="ARBA00022723"/>
    </source>
</evidence>
<organism evidence="8">
    <name type="scientific">Tetraselmis virus 1</name>
    <dbReference type="NCBI Taxonomy" id="2060617"/>
    <lineage>
        <taxon>Viruses</taxon>
        <taxon>Varidnaviria</taxon>
        <taxon>Bamfordvirae</taxon>
        <taxon>Nucleocytoviricota</taxon>
        <taxon>Megaviricetes</taxon>
        <taxon>Imitervirales</taxon>
        <taxon>Allomimiviridae</taxon>
        <taxon>Oceanusvirus</taxon>
        <taxon>Oceanusvirus kaneohense</taxon>
    </lineage>
</organism>
<reference evidence="8" key="1">
    <citation type="journal article" date="2018" name="Virology">
        <title>A giant virus infecting green algae encodes key fermentation genes.</title>
        <authorList>
            <person name="Schvarcz C.R."/>
            <person name="Steward G.F."/>
        </authorList>
    </citation>
    <scope>NUCLEOTIDE SEQUENCE [LARGE SCALE GENOMIC DNA]</scope>
</reference>
<keyword evidence="1" id="KW-0479">Metal-binding</keyword>
<dbReference type="InterPro" id="IPR001279">
    <property type="entry name" value="Metallo-B-lactamas"/>
</dbReference>
<sequence>MLPEATPTTTHKNKSLLKKLNFNNTNDFILAKKGFIASLDDNGIVKNKNGDIIWDVKSYTDFIKPDSPSPDSVNPSLWRQSQLNLITGLFKVCDGVYQVRGLDLSNMTFVEGKNGVTIYDPLISVETARAALKLYRKHVGARPIKAIIYSHSHIDHFGGVSGLVSKEDVKSGRVAVYAPEGFMKHAVEENVYAGIPMGRRAIYGYGSGVGKGPRGTVGSGLGIGNSTGAVSLIKPTVVIKKQLETHVIDGIKNTFYLSPGAEAPSEMMWYIPSKKLINVAEEACYNMHNIYTLRGAKVRDALSWSKYLNDIIKIWGSDYEYCIAMHHWPTWGNEEITKHIKSQRDTYKFIHDQALHYANMGYVADELPSLVKMPKTLTDIWGTHGYYGSLSHNVRAVYNFYLGFFDGNPSHLDPIPPSELGKKYVDAIGGPDKVYDHAKKAFDEGDYKWCAVLLNHAVFAGHKTNKIRRLLANALSQQGYQAESGPWRNFFLTGAKELLEGIDTQSTSTNVAAIRNSITVENMFDWMSISLDAKKSEGKNITINWNITENGKNKRYVMFLENCVLNFWENRHSDNPDVTVDISKKELNQMINDFEVPSAAKISDPVKFKELTDALVNFEKFMFFNIVES</sequence>
<name>A0A2P0VMX1_9VIRU</name>
<dbReference type="InterPro" id="IPR029228">
    <property type="entry name" value="Alkyl_sulf_dimr"/>
</dbReference>
<dbReference type="Pfam" id="PF14863">
    <property type="entry name" value="Alkyl_sulf_dimr"/>
    <property type="match status" value="1"/>
</dbReference>
<dbReference type="InterPro" id="IPR036866">
    <property type="entry name" value="RibonucZ/Hydroxyglut_hydro"/>
</dbReference>
<comment type="similarity">
    <text evidence="6">Belongs to the anti-Pycsar protein Apyc1 family.</text>
</comment>
<feature type="domain" description="Metallo-beta-lactamase" evidence="7">
    <location>
        <begin position="104"/>
        <end position="326"/>
    </location>
</feature>
<evidence type="ECO:0000256" key="4">
    <source>
        <dbReference type="ARBA" id="ARBA00033751"/>
    </source>
</evidence>
<dbReference type="GO" id="GO:0046983">
    <property type="term" value="F:protein dimerization activity"/>
    <property type="evidence" value="ECO:0007669"/>
    <property type="project" value="InterPro"/>
</dbReference>
<dbReference type="EMBL" id="KY322437">
    <property type="protein sequence ID" value="AUF82241.1"/>
    <property type="molecule type" value="Genomic_DNA"/>
</dbReference>
<dbReference type="PANTHER" id="PTHR43223:SF1">
    <property type="entry name" value="ALKYL_ARYL-SULFATASE BDS1"/>
    <property type="match status" value="1"/>
</dbReference>
<dbReference type="Pfam" id="PF14864">
    <property type="entry name" value="Alkyl_sulf_C"/>
    <property type="match status" value="1"/>
</dbReference>
<evidence type="ECO:0000259" key="7">
    <source>
        <dbReference type="SMART" id="SM00849"/>
    </source>
</evidence>
<dbReference type="PANTHER" id="PTHR43223">
    <property type="entry name" value="ALKYL/ARYL-SULFATASE"/>
    <property type="match status" value="1"/>
</dbReference>
<dbReference type="GO" id="GO:0018741">
    <property type="term" value="F:linear primary-alkylsulfatase activity"/>
    <property type="evidence" value="ECO:0007669"/>
    <property type="project" value="InterPro"/>
</dbReference>
<evidence type="ECO:0000256" key="2">
    <source>
        <dbReference type="ARBA" id="ARBA00022801"/>
    </source>
</evidence>
<dbReference type="SUPFAM" id="SSF56281">
    <property type="entry name" value="Metallo-hydrolase/oxidoreductase"/>
    <property type="match status" value="1"/>
</dbReference>
<comment type="similarity">
    <text evidence="4">Belongs to the metallo-beta-lactamase superfamily. Type III sulfatase family.</text>
</comment>
<comment type="function">
    <text evidence="5">Counteracts the host Pycsar antiviral defense system. Phosphodiesterase that enables metal-dependent hydrolysis of host cyclic nucleotide Pycsar defense signals such as cCMP and cUMP.</text>
</comment>
<evidence type="ECO:0000313" key="8">
    <source>
        <dbReference type="EMBL" id="AUF82241.1"/>
    </source>
</evidence>
<dbReference type="InterPro" id="IPR036527">
    <property type="entry name" value="SCP2_sterol-bd_dom_sf"/>
</dbReference>
<dbReference type="Gene3D" id="1.25.40.880">
    <property type="entry name" value="Alkyl sulfatase, dimerisation domain"/>
    <property type="match status" value="1"/>
</dbReference>
<dbReference type="CDD" id="cd07710">
    <property type="entry name" value="arylsulfatase_Sdsa1-like_MBL-fold"/>
    <property type="match status" value="1"/>
</dbReference>
<evidence type="ECO:0000256" key="3">
    <source>
        <dbReference type="ARBA" id="ARBA00022833"/>
    </source>
</evidence>
<dbReference type="SMART" id="SM00849">
    <property type="entry name" value="Lactamase_B"/>
    <property type="match status" value="1"/>
</dbReference>
<evidence type="ECO:0000256" key="6">
    <source>
        <dbReference type="ARBA" id="ARBA00034308"/>
    </source>
</evidence>
<dbReference type="GO" id="GO:0018909">
    <property type="term" value="P:dodecyl sulfate metabolic process"/>
    <property type="evidence" value="ECO:0007669"/>
    <property type="project" value="InterPro"/>
</dbReference>
<proteinExistence type="inferred from homology"/>